<evidence type="ECO:0000313" key="1">
    <source>
        <dbReference type="EMBL" id="OIR06636.1"/>
    </source>
</evidence>
<dbReference type="Pfam" id="PF05258">
    <property type="entry name" value="DciA"/>
    <property type="match status" value="1"/>
</dbReference>
<name>A0A1J5SYF5_9ZZZZ</name>
<organism evidence="1">
    <name type="scientific">mine drainage metagenome</name>
    <dbReference type="NCBI Taxonomy" id="410659"/>
    <lineage>
        <taxon>unclassified sequences</taxon>
        <taxon>metagenomes</taxon>
        <taxon>ecological metagenomes</taxon>
    </lineage>
</organism>
<reference evidence="1" key="1">
    <citation type="submission" date="2016-10" db="EMBL/GenBank/DDBJ databases">
        <title>Sequence of Gallionella enrichment culture.</title>
        <authorList>
            <person name="Poehlein A."/>
            <person name="Muehling M."/>
            <person name="Daniel R."/>
        </authorList>
    </citation>
    <scope>NUCLEOTIDE SEQUENCE</scope>
</reference>
<dbReference type="InterPro" id="IPR007922">
    <property type="entry name" value="DciA-like"/>
</dbReference>
<proteinExistence type="predicted"/>
<dbReference type="EMBL" id="MLJW01000042">
    <property type="protein sequence ID" value="OIR06636.1"/>
    <property type="molecule type" value="Genomic_DNA"/>
</dbReference>
<protein>
    <recommendedName>
        <fullName evidence="2">DUF721 domain-containing protein</fullName>
    </recommendedName>
</protein>
<dbReference type="AlphaFoldDB" id="A0A1J5SYF5"/>
<evidence type="ECO:0008006" key="2">
    <source>
        <dbReference type="Google" id="ProtNLM"/>
    </source>
</evidence>
<comment type="caution">
    <text evidence="1">The sequence shown here is derived from an EMBL/GenBank/DDBJ whole genome shotgun (WGS) entry which is preliminary data.</text>
</comment>
<sequence>MKVAMQRFNALLNQPELIELRARNKETQIAQNIWGAIAPDNLAELSHASSIKNKQITIFADNNAVAAKIKLFIPSLLIKLEKQGCEVTSIYVKVQVKSAPKSKPKPIKKLSPVAATSLNALAKRLSGTALGEALTRLATKT</sequence>
<accession>A0A1J5SYF5</accession>
<gene>
    <name evidence="1" type="ORF">GALL_112430</name>
</gene>